<proteinExistence type="predicted"/>
<gene>
    <name evidence="2" type="ORF">OESDEN_02988</name>
</gene>
<reference evidence="2 3" key="1">
    <citation type="submission" date="2014-03" db="EMBL/GenBank/DDBJ databases">
        <title>Draft genome of the hookworm Oesophagostomum dentatum.</title>
        <authorList>
            <person name="Mitreva M."/>
        </authorList>
    </citation>
    <scope>NUCLEOTIDE SEQUENCE [LARGE SCALE GENOMIC DNA]</scope>
    <source>
        <strain evidence="2 3">OD-Hann</strain>
    </source>
</reference>
<name>A0A0B1TMJ9_OESDE</name>
<dbReference type="OrthoDB" id="5876890at2759"/>
<feature type="region of interest" description="Disordered" evidence="1">
    <location>
        <begin position="126"/>
        <end position="153"/>
    </location>
</feature>
<dbReference type="Proteomes" id="UP000053660">
    <property type="component" value="Unassembled WGS sequence"/>
</dbReference>
<dbReference type="EMBL" id="KN549532">
    <property type="protein sequence ID" value="KHJ97047.1"/>
    <property type="molecule type" value="Genomic_DNA"/>
</dbReference>
<organism evidence="2 3">
    <name type="scientific">Oesophagostomum dentatum</name>
    <name type="common">Nodular worm</name>
    <dbReference type="NCBI Taxonomy" id="61180"/>
    <lineage>
        <taxon>Eukaryota</taxon>
        <taxon>Metazoa</taxon>
        <taxon>Ecdysozoa</taxon>
        <taxon>Nematoda</taxon>
        <taxon>Chromadorea</taxon>
        <taxon>Rhabditida</taxon>
        <taxon>Rhabditina</taxon>
        <taxon>Rhabditomorpha</taxon>
        <taxon>Strongyloidea</taxon>
        <taxon>Strongylidae</taxon>
        <taxon>Oesophagostomum</taxon>
    </lineage>
</organism>
<evidence type="ECO:0000313" key="3">
    <source>
        <dbReference type="Proteomes" id="UP000053660"/>
    </source>
</evidence>
<sequence>MGSYQQSAHAYAHSFDGLPPITSLLPMSSPPYEPQYYTGVSMGSARDPAEMHGMFTNYYSDMSAASAPAYSEFPSHLQSYRQEFHEMTSNLQSDRQEFHEMTSNMTKLRTVTNPSEQKRFEEYELEVAGDRPQPSPAVEEQQQKSSSESERLSALAKRSLESLRKTLRATRKQFAAVSIQMRDYENPILLYNAPDTDRCYSFCFLERNDIYDAYFCKGCYEETKKVVSANVNGTFFQTNPTLLRHVCHPKLLTEEISNYTRRLIKMPLRKYLVVSRVQPGAVGHIGKRAENTGTLDRGTSPIHENPGPSELRRF</sequence>
<evidence type="ECO:0000256" key="1">
    <source>
        <dbReference type="SAM" id="MobiDB-lite"/>
    </source>
</evidence>
<feature type="region of interest" description="Disordered" evidence="1">
    <location>
        <begin position="289"/>
        <end position="314"/>
    </location>
</feature>
<accession>A0A0B1TMJ9</accession>
<keyword evidence="3" id="KW-1185">Reference proteome</keyword>
<evidence type="ECO:0000313" key="2">
    <source>
        <dbReference type="EMBL" id="KHJ97047.1"/>
    </source>
</evidence>
<dbReference type="AlphaFoldDB" id="A0A0B1TMJ9"/>
<protein>
    <submittedName>
        <fullName evidence="2">Uncharacterized protein</fullName>
    </submittedName>
</protein>